<dbReference type="PANTHER" id="PTHR43414">
    <property type="entry name" value="MULTIDRUG RESISTANCE PROTEIN MDTG"/>
    <property type="match status" value="1"/>
</dbReference>
<comment type="subcellular location">
    <subcellularLocation>
        <location evidence="1">Cell membrane</location>
        <topology evidence="1">Multi-pass membrane protein</topology>
    </subcellularLocation>
</comment>
<evidence type="ECO:0000259" key="8">
    <source>
        <dbReference type="PROSITE" id="PS50850"/>
    </source>
</evidence>
<evidence type="ECO:0000256" key="4">
    <source>
        <dbReference type="ARBA" id="ARBA00022692"/>
    </source>
</evidence>
<evidence type="ECO:0000256" key="6">
    <source>
        <dbReference type="ARBA" id="ARBA00023136"/>
    </source>
</evidence>
<evidence type="ECO:0000256" key="2">
    <source>
        <dbReference type="ARBA" id="ARBA00022448"/>
    </source>
</evidence>
<dbReference type="RefSeq" id="WP_338182103.1">
    <property type="nucleotide sequence ID" value="NZ_JAEKNQ010000058.1"/>
</dbReference>
<evidence type="ECO:0000256" key="3">
    <source>
        <dbReference type="ARBA" id="ARBA00022475"/>
    </source>
</evidence>
<proteinExistence type="predicted"/>
<evidence type="ECO:0000256" key="7">
    <source>
        <dbReference type="SAM" id="Phobius"/>
    </source>
</evidence>
<feature type="transmembrane region" description="Helical" evidence="7">
    <location>
        <begin position="267"/>
        <end position="288"/>
    </location>
</feature>
<evidence type="ECO:0000256" key="1">
    <source>
        <dbReference type="ARBA" id="ARBA00004651"/>
    </source>
</evidence>
<feature type="transmembrane region" description="Helical" evidence="7">
    <location>
        <begin position="229"/>
        <end position="247"/>
    </location>
</feature>
<dbReference type="PROSITE" id="PS50850">
    <property type="entry name" value="MFS"/>
    <property type="match status" value="1"/>
</dbReference>
<dbReference type="SUPFAM" id="SSF103473">
    <property type="entry name" value="MFS general substrate transporter"/>
    <property type="match status" value="1"/>
</dbReference>
<feature type="transmembrane region" description="Helical" evidence="7">
    <location>
        <begin position="358"/>
        <end position="382"/>
    </location>
</feature>
<keyword evidence="3" id="KW-1003">Cell membrane</keyword>
<feature type="transmembrane region" description="Helical" evidence="7">
    <location>
        <begin position="27"/>
        <end position="50"/>
    </location>
</feature>
<gene>
    <name evidence="9" type="ORF">JF888_14855</name>
</gene>
<dbReference type="PANTHER" id="PTHR43414:SF6">
    <property type="entry name" value="MULTIDRUG RESISTANCE PROTEIN MDTG"/>
    <property type="match status" value="1"/>
</dbReference>
<feature type="transmembrane region" description="Helical" evidence="7">
    <location>
        <begin position="183"/>
        <end position="203"/>
    </location>
</feature>
<dbReference type="AlphaFoldDB" id="A0A934KJ66"/>
<keyword evidence="4 7" id="KW-0812">Transmembrane</keyword>
<keyword evidence="2" id="KW-0813">Transport</keyword>
<dbReference type="Proteomes" id="UP000620075">
    <property type="component" value="Unassembled WGS sequence"/>
</dbReference>
<feature type="transmembrane region" description="Helical" evidence="7">
    <location>
        <begin position="121"/>
        <end position="143"/>
    </location>
</feature>
<dbReference type="InterPro" id="IPR036259">
    <property type="entry name" value="MFS_trans_sf"/>
</dbReference>
<feature type="domain" description="Major facilitator superfamily (MFS) profile" evidence="8">
    <location>
        <begin position="25"/>
        <end position="413"/>
    </location>
</feature>
<feature type="transmembrane region" description="Helical" evidence="7">
    <location>
        <begin position="328"/>
        <end position="346"/>
    </location>
</feature>
<evidence type="ECO:0000313" key="10">
    <source>
        <dbReference type="Proteomes" id="UP000620075"/>
    </source>
</evidence>
<dbReference type="GO" id="GO:0022857">
    <property type="term" value="F:transmembrane transporter activity"/>
    <property type="evidence" value="ECO:0007669"/>
    <property type="project" value="InterPro"/>
</dbReference>
<reference evidence="9 10" key="1">
    <citation type="submission" date="2020-10" db="EMBL/GenBank/DDBJ databases">
        <title>Ca. Dormibacterota MAGs.</title>
        <authorList>
            <person name="Montgomery K."/>
        </authorList>
    </citation>
    <scope>NUCLEOTIDE SEQUENCE [LARGE SCALE GENOMIC DNA]</scope>
    <source>
        <strain evidence="9">SC8811_S16_3</strain>
    </source>
</reference>
<feature type="transmembrane region" description="Helical" evidence="7">
    <location>
        <begin position="300"/>
        <end position="322"/>
    </location>
</feature>
<feature type="transmembrane region" description="Helical" evidence="7">
    <location>
        <begin position="62"/>
        <end position="84"/>
    </location>
</feature>
<feature type="transmembrane region" description="Helical" evidence="7">
    <location>
        <begin position="96"/>
        <end position="115"/>
    </location>
</feature>
<comment type="caution">
    <text evidence="9">The sequence shown here is derived from an EMBL/GenBank/DDBJ whole genome shotgun (WGS) entry which is preliminary data.</text>
</comment>
<dbReference type="GO" id="GO:0005886">
    <property type="term" value="C:plasma membrane"/>
    <property type="evidence" value="ECO:0007669"/>
    <property type="project" value="UniProtKB-SubCell"/>
</dbReference>
<protein>
    <submittedName>
        <fullName evidence="9">MFS transporter</fullName>
    </submittedName>
</protein>
<organism evidence="9 10">
    <name type="scientific">Candidatus Dormiibacter inghamiae</name>
    <dbReference type="NCBI Taxonomy" id="3127013"/>
    <lineage>
        <taxon>Bacteria</taxon>
        <taxon>Bacillati</taxon>
        <taxon>Candidatus Dormiibacterota</taxon>
        <taxon>Candidatus Dormibacteria</taxon>
        <taxon>Candidatus Dormibacterales</taxon>
        <taxon>Candidatus Dormibacteraceae</taxon>
        <taxon>Candidatus Dormiibacter</taxon>
    </lineage>
</organism>
<dbReference type="InterPro" id="IPR011701">
    <property type="entry name" value="MFS"/>
</dbReference>
<keyword evidence="6 7" id="KW-0472">Membrane</keyword>
<feature type="transmembrane region" description="Helical" evidence="7">
    <location>
        <begin position="388"/>
        <end position="408"/>
    </location>
</feature>
<evidence type="ECO:0000313" key="9">
    <source>
        <dbReference type="EMBL" id="MBJ7604442.1"/>
    </source>
</evidence>
<dbReference type="InterPro" id="IPR020846">
    <property type="entry name" value="MFS_dom"/>
</dbReference>
<accession>A0A934KJ66</accession>
<feature type="transmembrane region" description="Helical" evidence="7">
    <location>
        <begin position="150"/>
        <end position="171"/>
    </location>
</feature>
<dbReference type="Gene3D" id="1.20.1250.20">
    <property type="entry name" value="MFS general substrate transporter like domains"/>
    <property type="match status" value="1"/>
</dbReference>
<dbReference type="PRINTS" id="PR01035">
    <property type="entry name" value="TCRTETA"/>
</dbReference>
<keyword evidence="5 7" id="KW-1133">Transmembrane helix</keyword>
<dbReference type="InterPro" id="IPR001958">
    <property type="entry name" value="Tet-R_TetA/multi-R_MdtG-like"/>
</dbReference>
<dbReference type="EMBL" id="JAEKNQ010000058">
    <property type="protein sequence ID" value="MBJ7604442.1"/>
    <property type="molecule type" value="Genomic_DNA"/>
</dbReference>
<name>A0A934KJ66_9BACT</name>
<evidence type="ECO:0000256" key="5">
    <source>
        <dbReference type="ARBA" id="ARBA00022989"/>
    </source>
</evidence>
<sequence length="413" mass="41686">MTAHPQPAPPPEPEPEPRLPDWRRNLAVLWVAQFTAILGFAFAFPFLPLYLKDLGVHRQDQLAFFSGLAGGASGLALMVASPLWGIVADRYGRKSMLVRAMIGGAVTLTLLGFARGPGDVIVLRFLQGASSGTVGAATALVATGTPRARVGWALGVLTSAVAVGSAMGPFLGGIAAGQLGLRAVFWVGGGMLALAALGAALLIRETMVPRSTAKAGTALTTLRQSGPHALAAIGALLICQAILQTAYSGFSPLLVLKLLTVIPSGAATITGVAFGISGLSSAAAAVLYAPFARRLGYRRLAVVTALGVGAGLALAGLGTMAWTMVLSAGFLGLMFGATSPALSAMLGLEVPASIQARIFGFSSSATALGFALGPLGGGSIAARWGPSTGLLCLAGATLLLAAVLVARVREPAR</sequence>
<dbReference type="Pfam" id="PF07690">
    <property type="entry name" value="MFS_1"/>
    <property type="match status" value="2"/>
</dbReference>